<keyword evidence="3" id="KW-1185">Reference proteome</keyword>
<reference evidence="2 3" key="1">
    <citation type="journal article" date="2019" name="Commun. Biol.">
        <title>The bagworm genome reveals a unique fibroin gene that provides high tensile strength.</title>
        <authorList>
            <person name="Kono N."/>
            <person name="Nakamura H."/>
            <person name="Ohtoshi R."/>
            <person name="Tomita M."/>
            <person name="Numata K."/>
            <person name="Arakawa K."/>
        </authorList>
    </citation>
    <scope>NUCLEOTIDE SEQUENCE [LARGE SCALE GENOMIC DNA]</scope>
</reference>
<evidence type="ECO:0000313" key="2">
    <source>
        <dbReference type="EMBL" id="GBP95125.1"/>
    </source>
</evidence>
<feature type="compositionally biased region" description="Polar residues" evidence="1">
    <location>
        <begin position="150"/>
        <end position="159"/>
    </location>
</feature>
<evidence type="ECO:0000256" key="1">
    <source>
        <dbReference type="SAM" id="MobiDB-lite"/>
    </source>
</evidence>
<proteinExistence type="predicted"/>
<feature type="region of interest" description="Disordered" evidence="1">
    <location>
        <begin position="135"/>
        <end position="164"/>
    </location>
</feature>
<dbReference type="AlphaFoldDB" id="A0A4C2A818"/>
<name>A0A4C2A818_EUMVA</name>
<dbReference type="Proteomes" id="UP000299102">
    <property type="component" value="Unassembled WGS sequence"/>
</dbReference>
<dbReference type="EMBL" id="BGZK01002587">
    <property type="protein sequence ID" value="GBP95125.1"/>
    <property type="molecule type" value="Genomic_DNA"/>
</dbReference>
<sequence length="298" mass="34137">MRRRTTVEGSKETPHYLVKSFGMSKHSASRERPRNGSPSARPNCCRCLRRRGQYEMVNSRKTRPRERCVQVTFPVSLTNVAAVRPCAARCGTLSRRRSVGFRRLIRFNVRHCKTRILHVEPLHFAAISGNAARAAVRGTRRGRPARVRQGTASTRPRSRNTTDPEILKPTDGDCILDNFLSEQRRFEAKEESARFVTDEQMLYFLADMFGAASTPAPCRSPGSCCTWRCIPTNRLGLCLCRRRMYDFLYLLDWLKVDLLDVTMAFFVQDNRPTRDRSLLMNGNVLCVLTCKLSFLNHT</sequence>
<accession>A0A4C2A818</accession>
<evidence type="ECO:0000313" key="3">
    <source>
        <dbReference type="Proteomes" id="UP000299102"/>
    </source>
</evidence>
<comment type="caution">
    <text evidence="2">The sequence shown here is derived from an EMBL/GenBank/DDBJ whole genome shotgun (WGS) entry which is preliminary data.</text>
</comment>
<organism evidence="2 3">
    <name type="scientific">Eumeta variegata</name>
    <name type="common">Bagworm moth</name>
    <name type="synonym">Eumeta japonica</name>
    <dbReference type="NCBI Taxonomy" id="151549"/>
    <lineage>
        <taxon>Eukaryota</taxon>
        <taxon>Metazoa</taxon>
        <taxon>Ecdysozoa</taxon>
        <taxon>Arthropoda</taxon>
        <taxon>Hexapoda</taxon>
        <taxon>Insecta</taxon>
        <taxon>Pterygota</taxon>
        <taxon>Neoptera</taxon>
        <taxon>Endopterygota</taxon>
        <taxon>Lepidoptera</taxon>
        <taxon>Glossata</taxon>
        <taxon>Ditrysia</taxon>
        <taxon>Tineoidea</taxon>
        <taxon>Psychidae</taxon>
        <taxon>Oiketicinae</taxon>
        <taxon>Eumeta</taxon>
    </lineage>
</organism>
<protein>
    <submittedName>
        <fullName evidence="2">Uncharacterized protein</fullName>
    </submittedName>
</protein>
<feature type="region of interest" description="Disordered" evidence="1">
    <location>
        <begin position="20"/>
        <end position="40"/>
    </location>
</feature>
<gene>
    <name evidence="2" type="ORF">EVAR_100676_1</name>
</gene>